<accession>D2QDI3</accession>
<reference evidence="2 3" key="1">
    <citation type="journal article" date="2010" name="Stand. Genomic Sci.">
        <title>Complete genome sequence of Spirosoma linguale type strain (1).</title>
        <authorList>
            <person name="Lail K."/>
            <person name="Sikorski J."/>
            <person name="Saunders E."/>
            <person name="Lapidus A."/>
            <person name="Glavina Del Rio T."/>
            <person name="Copeland A."/>
            <person name="Tice H."/>
            <person name="Cheng J.-F."/>
            <person name="Lucas S."/>
            <person name="Nolan M."/>
            <person name="Bruce D."/>
            <person name="Goodwin L."/>
            <person name="Pitluck S."/>
            <person name="Ivanova N."/>
            <person name="Mavromatis K."/>
            <person name="Ovchinnikova G."/>
            <person name="Pati A."/>
            <person name="Chen A."/>
            <person name="Palaniappan K."/>
            <person name="Land M."/>
            <person name="Hauser L."/>
            <person name="Chang Y.-J."/>
            <person name="Jeffries C.D."/>
            <person name="Chain P."/>
            <person name="Brettin T."/>
            <person name="Detter J.C."/>
            <person name="Schuetze A."/>
            <person name="Rohde M."/>
            <person name="Tindall B.J."/>
            <person name="Goeker M."/>
            <person name="Bristow J."/>
            <person name="Eisen J.A."/>
            <person name="Markowitz V."/>
            <person name="Hugenholtz P."/>
            <person name="Kyrpides N.C."/>
            <person name="Klenk H.-P."/>
            <person name="Chen F."/>
        </authorList>
    </citation>
    <scope>NUCLEOTIDE SEQUENCE [LARGE SCALE GENOMIC DNA]</scope>
    <source>
        <strain evidence="3">ATCC 33905 / DSM 74 / LMG 10896 / Claus 1</strain>
    </source>
</reference>
<dbReference type="KEGG" id="sli:Slin_2073"/>
<evidence type="ECO:0000256" key="1">
    <source>
        <dbReference type="SAM" id="Phobius"/>
    </source>
</evidence>
<protein>
    <submittedName>
        <fullName evidence="2">Uncharacterized protein</fullName>
    </submittedName>
</protein>
<dbReference type="HOGENOM" id="CLU_1174829_0_0_10"/>
<proteinExistence type="predicted"/>
<keyword evidence="3" id="KW-1185">Reference proteome</keyword>
<feature type="transmembrane region" description="Helical" evidence="1">
    <location>
        <begin position="109"/>
        <end position="128"/>
    </location>
</feature>
<name>D2QDI3_SPILD</name>
<keyword evidence="1" id="KW-0472">Membrane</keyword>
<sequence length="236" mass="27574">MIVLNVTLHAMFFKKIYYLSADKIVIADYKNEYISELPVNEIEKWNYYSNEREDCLVVSGRYASIVIDKYKYKNFEEILAFFTNSSLSRDNNLKSSEVKNEVTQEVSIYAFYLSLSIAFILNFMFWIITHSKSGSTEIQHFQGHIQTIETFSKSSSVRVHLTEYSSFSFRLDADAVKKYSLTNKAELIGKPVRIGIFKSDYDWKVNNKTIRMLDLNTTPYLDAVSFEFTKNDLYLN</sequence>
<dbReference type="Proteomes" id="UP000002028">
    <property type="component" value="Chromosome"/>
</dbReference>
<dbReference type="AlphaFoldDB" id="D2QDI3"/>
<keyword evidence="1" id="KW-0812">Transmembrane</keyword>
<evidence type="ECO:0000313" key="3">
    <source>
        <dbReference type="Proteomes" id="UP000002028"/>
    </source>
</evidence>
<gene>
    <name evidence="2" type="ordered locus">Slin_2073</name>
</gene>
<evidence type="ECO:0000313" key="2">
    <source>
        <dbReference type="EMBL" id="ADB38113.1"/>
    </source>
</evidence>
<keyword evidence="1" id="KW-1133">Transmembrane helix</keyword>
<dbReference type="EMBL" id="CP001769">
    <property type="protein sequence ID" value="ADB38113.1"/>
    <property type="molecule type" value="Genomic_DNA"/>
</dbReference>
<organism evidence="2 3">
    <name type="scientific">Spirosoma linguale (strain ATCC 33905 / DSM 74 / LMG 10896 / Claus 1)</name>
    <dbReference type="NCBI Taxonomy" id="504472"/>
    <lineage>
        <taxon>Bacteria</taxon>
        <taxon>Pseudomonadati</taxon>
        <taxon>Bacteroidota</taxon>
        <taxon>Cytophagia</taxon>
        <taxon>Cytophagales</taxon>
        <taxon>Cytophagaceae</taxon>
        <taxon>Spirosoma</taxon>
    </lineage>
</organism>